<protein>
    <submittedName>
        <fullName evidence="2">Uncharacterized protein</fullName>
    </submittedName>
</protein>
<dbReference type="Proteomes" id="UP000478052">
    <property type="component" value="Unassembled WGS sequence"/>
</dbReference>
<gene>
    <name evidence="2" type="ORF">FWK35_00035468</name>
</gene>
<name>A0A6G0Y5U8_APHCR</name>
<dbReference type="OrthoDB" id="6616882at2759"/>
<accession>A0A6G0Y5U8</accession>
<evidence type="ECO:0000256" key="1">
    <source>
        <dbReference type="SAM" id="SignalP"/>
    </source>
</evidence>
<dbReference type="EMBL" id="VUJU01005952">
    <property type="protein sequence ID" value="KAF0749826.1"/>
    <property type="molecule type" value="Genomic_DNA"/>
</dbReference>
<reference evidence="2 3" key="1">
    <citation type="submission" date="2019-08" db="EMBL/GenBank/DDBJ databases">
        <title>Whole genome of Aphis craccivora.</title>
        <authorList>
            <person name="Voronova N.V."/>
            <person name="Shulinski R.S."/>
            <person name="Bandarenka Y.V."/>
            <person name="Zhorov D.G."/>
            <person name="Warner D."/>
        </authorList>
    </citation>
    <scope>NUCLEOTIDE SEQUENCE [LARGE SCALE GENOMIC DNA]</scope>
    <source>
        <strain evidence="2">180601</strain>
        <tissue evidence="2">Whole Body</tissue>
    </source>
</reference>
<comment type="caution">
    <text evidence="2">The sequence shown here is derived from an EMBL/GenBank/DDBJ whole genome shotgun (WGS) entry which is preliminary data.</text>
</comment>
<keyword evidence="3" id="KW-1185">Reference proteome</keyword>
<feature type="chain" id="PRO_5026130139" evidence="1">
    <location>
        <begin position="24"/>
        <end position="90"/>
    </location>
</feature>
<feature type="signal peptide" evidence="1">
    <location>
        <begin position="1"/>
        <end position="23"/>
    </location>
</feature>
<evidence type="ECO:0000313" key="2">
    <source>
        <dbReference type="EMBL" id="KAF0749826.1"/>
    </source>
</evidence>
<sequence>MTAQKMWTFVLVGLLMMTCVTEASRLNRFMSNVCYFGCLAERVACFSSTGAIFGTVPYGIIAVTPTLESCTVVFKICKASCIAILISSKI</sequence>
<keyword evidence="1" id="KW-0732">Signal</keyword>
<dbReference type="AlphaFoldDB" id="A0A6G0Y5U8"/>
<evidence type="ECO:0000313" key="3">
    <source>
        <dbReference type="Proteomes" id="UP000478052"/>
    </source>
</evidence>
<organism evidence="2 3">
    <name type="scientific">Aphis craccivora</name>
    <name type="common">Cowpea aphid</name>
    <dbReference type="NCBI Taxonomy" id="307492"/>
    <lineage>
        <taxon>Eukaryota</taxon>
        <taxon>Metazoa</taxon>
        <taxon>Ecdysozoa</taxon>
        <taxon>Arthropoda</taxon>
        <taxon>Hexapoda</taxon>
        <taxon>Insecta</taxon>
        <taxon>Pterygota</taxon>
        <taxon>Neoptera</taxon>
        <taxon>Paraneoptera</taxon>
        <taxon>Hemiptera</taxon>
        <taxon>Sternorrhyncha</taxon>
        <taxon>Aphidomorpha</taxon>
        <taxon>Aphidoidea</taxon>
        <taxon>Aphididae</taxon>
        <taxon>Aphidini</taxon>
        <taxon>Aphis</taxon>
        <taxon>Aphis</taxon>
    </lineage>
</organism>
<proteinExistence type="predicted"/>